<keyword evidence="2" id="KW-1185">Reference proteome</keyword>
<proteinExistence type="predicted"/>
<evidence type="ECO:0000313" key="1">
    <source>
        <dbReference type="EMBL" id="TGE08746.1"/>
    </source>
</evidence>
<accession>A0A4Z0PBG7</accession>
<protein>
    <submittedName>
        <fullName evidence="1">Uncharacterized protein</fullName>
    </submittedName>
</protein>
<dbReference type="OrthoDB" id="800106at2"/>
<dbReference type="Proteomes" id="UP000298337">
    <property type="component" value="Unassembled WGS sequence"/>
</dbReference>
<comment type="caution">
    <text evidence="1">The sequence shown here is derived from an EMBL/GenBank/DDBJ whole genome shotgun (WGS) entry which is preliminary data.</text>
</comment>
<evidence type="ECO:0000313" key="2">
    <source>
        <dbReference type="Proteomes" id="UP000298337"/>
    </source>
</evidence>
<organism evidence="1 2">
    <name type="scientific">Hymenobacter fodinae</name>
    <dbReference type="NCBI Taxonomy" id="2510796"/>
    <lineage>
        <taxon>Bacteria</taxon>
        <taxon>Pseudomonadati</taxon>
        <taxon>Bacteroidota</taxon>
        <taxon>Cytophagia</taxon>
        <taxon>Cytophagales</taxon>
        <taxon>Hymenobacteraceae</taxon>
        <taxon>Hymenobacter</taxon>
    </lineage>
</organism>
<gene>
    <name evidence="1" type="ORF">EU556_13755</name>
</gene>
<name>A0A4Z0PBG7_9BACT</name>
<sequence length="374" mass="39540">MADQFELPIPIKLTNPHHVDEYYGPAEGYIDVAAACAAVPIEVRYYGLTVGIQSADGIVEYWWRKLLTNEGLIPKTTGGGDGEPSTPYTLPVASDTVLGGVKIGADSGLEIDPTTGHLKAKPTEGGAVDFTPNVTLNSLKAGTRYQISAQRAFELATTAYFTPAFEGFTFDGVGSTTREEGTAYSAGVHPFAWGTSNQANIAPGGLTIRDITANQNLATGLENDGFENISVPGFTVGLGESRRYLISGNDTNGDAFFAQIVISGARYIFYGSMGSAPTTSAQVRALAGKQLTTQGNTFTLNTGNVDRTFGFWAPPGLTLKLVTDQETNATLTSQYVAQPFSVDNAGGTPVAGTLYVMQQAIPFSSNHRHLITLG</sequence>
<dbReference type="EMBL" id="SRLA01000002">
    <property type="protein sequence ID" value="TGE08746.1"/>
    <property type="molecule type" value="Genomic_DNA"/>
</dbReference>
<reference evidence="1 2" key="1">
    <citation type="submission" date="2019-04" db="EMBL/GenBank/DDBJ databases">
        <authorList>
            <person name="Feng G."/>
            <person name="Zhang J."/>
            <person name="Zhu H."/>
        </authorList>
    </citation>
    <scope>NUCLEOTIDE SEQUENCE [LARGE SCALE GENOMIC DNA]</scope>
    <source>
        <strain evidence="1 2">92R-1</strain>
    </source>
</reference>
<dbReference type="AlphaFoldDB" id="A0A4Z0PBG7"/>
<dbReference type="RefSeq" id="WP_135434656.1">
    <property type="nucleotide sequence ID" value="NZ_SRLA01000002.1"/>
</dbReference>